<dbReference type="PROSITE" id="PS51221">
    <property type="entry name" value="TTL"/>
    <property type="match status" value="1"/>
</dbReference>
<dbReference type="InterPro" id="IPR004344">
    <property type="entry name" value="TTL/TTLL_fam"/>
</dbReference>
<comment type="similarity">
    <text evidence="1">Belongs to the tubulin--tyrosine ligase family.</text>
</comment>
<protein>
    <submittedName>
        <fullName evidence="6">Uncharacterized protein</fullName>
    </submittedName>
</protein>
<accession>A0ABD2KXZ4</accession>
<feature type="region of interest" description="Disordered" evidence="5">
    <location>
        <begin position="393"/>
        <end position="450"/>
    </location>
</feature>
<evidence type="ECO:0000256" key="3">
    <source>
        <dbReference type="ARBA" id="ARBA00022741"/>
    </source>
</evidence>
<dbReference type="Pfam" id="PF03133">
    <property type="entry name" value="TTL"/>
    <property type="match status" value="1"/>
</dbReference>
<evidence type="ECO:0000256" key="2">
    <source>
        <dbReference type="ARBA" id="ARBA00022598"/>
    </source>
</evidence>
<keyword evidence="7" id="KW-1185">Reference proteome</keyword>
<dbReference type="Gene3D" id="3.30.470.20">
    <property type="entry name" value="ATP-grasp fold, B domain"/>
    <property type="match status" value="1"/>
</dbReference>
<feature type="compositionally biased region" description="Basic and acidic residues" evidence="5">
    <location>
        <begin position="394"/>
        <end position="410"/>
    </location>
</feature>
<gene>
    <name evidence="6" type="ORF">niasHT_017074</name>
</gene>
<dbReference type="PANTHER" id="PTHR12241">
    <property type="entry name" value="TUBULIN POLYGLUTAMYLASE"/>
    <property type="match status" value="1"/>
</dbReference>
<dbReference type="SUPFAM" id="SSF56059">
    <property type="entry name" value="Glutathione synthetase ATP-binding domain-like"/>
    <property type="match status" value="1"/>
</dbReference>
<evidence type="ECO:0000313" key="6">
    <source>
        <dbReference type="EMBL" id="KAL3107842.1"/>
    </source>
</evidence>
<comment type="caution">
    <text evidence="6">The sequence shown here is derived from an EMBL/GenBank/DDBJ whole genome shotgun (WGS) entry which is preliminary data.</text>
</comment>
<dbReference type="AlphaFoldDB" id="A0ABD2KXZ4"/>
<proteinExistence type="inferred from homology"/>
<evidence type="ECO:0000256" key="5">
    <source>
        <dbReference type="SAM" id="MobiDB-lite"/>
    </source>
</evidence>
<dbReference type="PANTHER" id="PTHR12241:SF154">
    <property type="entry name" value="TUBULIN POLYGLUTAMYLASE TTLL11"/>
    <property type="match status" value="1"/>
</dbReference>
<evidence type="ECO:0000256" key="4">
    <source>
        <dbReference type="ARBA" id="ARBA00022840"/>
    </source>
</evidence>
<dbReference type="GO" id="GO:0005524">
    <property type="term" value="F:ATP binding"/>
    <property type="evidence" value="ECO:0007669"/>
    <property type="project" value="UniProtKB-KW"/>
</dbReference>
<sequence>MQTMDRFSIDTSRAKSNSQVVSFCAQQLGIREITEPKTDGQSCDIYWHSVVYQDMKDTVKEGGSVNKFPGMSELAKKVSLTVAIQSMRELFPDEYAFYPQSWVLPAQLDKFKNHCTDQRDIDKGQCFIVKPDEGAQGTGIYLINSHDQLKSTTARQLVQEYVTDPYLLPDDLKFDLRVYAVIKSINPLSIYVAREGMARFCTEKYVKPCPENFDKFYAHLTNYSLNKENNAYMHSNSLREQLRGSKRLLSTVFHQMERKGVRTRRLWKDVKLIIAKTVLAMVPEIMLNYEHHFAEMDRNAAPKCFQIMGFDILIREDGSPILLEVNSAPSLTVEHSLSKSTAESPGTAEAETSAADQPNFQVRSIVDEMIKVPLVRDCLLLVLDKLQHFYGTNESEKENERREKKAERNSEMSAEEAPRNWEALSVNSKGTDGTAAKAKGEEDEAEKRRRARRPHLSEVFPLRYGQVSMHLLVLDRAVYLFLQFVSIRHSLSISLLALKIFLRKCQLTDVMSLPELEKQFDEINSYFNSTGNRVPSGAPALPFHGFLQLFFHIAKLKFPANENGEQNNILASVVRLFAHCDATLRFYGVRSTRLRRAEVKGRHEQRTDGNGSEVSIYLLPSRMPRQSVGGNVAAGEHQPRKKAKQQQQPNRTRSLPRKFGMAPNIPRKGLMMPN</sequence>
<evidence type="ECO:0000256" key="1">
    <source>
        <dbReference type="ARBA" id="ARBA00006820"/>
    </source>
</evidence>
<dbReference type="EMBL" id="JBICBT010000605">
    <property type="protein sequence ID" value="KAL3107842.1"/>
    <property type="molecule type" value="Genomic_DNA"/>
</dbReference>
<keyword evidence="3" id="KW-0547">Nucleotide-binding</keyword>
<dbReference type="GO" id="GO:0019098">
    <property type="term" value="P:reproductive behavior"/>
    <property type="evidence" value="ECO:0007669"/>
    <property type="project" value="UniProtKB-ARBA"/>
</dbReference>
<evidence type="ECO:0000313" key="7">
    <source>
        <dbReference type="Proteomes" id="UP001620626"/>
    </source>
</evidence>
<name>A0ABD2KXZ4_9BILA</name>
<keyword evidence="4" id="KW-0067">ATP-binding</keyword>
<feature type="region of interest" description="Disordered" evidence="5">
    <location>
        <begin position="627"/>
        <end position="674"/>
    </location>
</feature>
<dbReference type="GO" id="GO:0016874">
    <property type="term" value="F:ligase activity"/>
    <property type="evidence" value="ECO:0007669"/>
    <property type="project" value="UniProtKB-KW"/>
</dbReference>
<feature type="region of interest" description="Disordered" evidence="5">
    <location>
        <begin position="336"/>
        <end position="355"/>
    </location>
</feature>
<organism evidence="6 7">
    <name type="scientific">Heterodera trifolii</name>
    <dbReference type="NCBI Taxonomy" id="157864"/>
    <lineage>
        <taxon>Eukaryota</taxon>
        <taxon>Metazoa</taxon>
        <taxon>Ecdysozoa</taxon>
        <taxon>Nematoda</taxon>
        <taxon>Chromadorea</taxon>
        <taxon>Rhabditida</taxon>
        <taxon>Tylenchina</taxon>
        <taxon>Tylenchomorpha</taxon>
        <taxon>Tylenchoidea</taxon>
        <taxon>Heteroderidae</taxon>
        <taxon>Heteroderinae</taxon>
        <taxon>Heterodera</taxon>
    </lineage>
</organism>
<reference evidence="6 7" key="1">
    <citation type="submission" date="2024-10" db="EMBL/GenBank/DDBJ databases">
        <authorList>
            <person name="Kim D."/>
        </authorList>
    </citation>
    <scope>NUCLEOTIDE SEQUENCE [LARGE SCALE GENOMIC DNA]</scope>
    <source>
        <strain evidence="6">BH-2024</strain>
    </source>
</reference>
<dbReference type="Proteomes" id="UP001620626">
    <property type="component" value="Unassembled WGS sequence"/>
</dbReference>
<keyword evidence="2" id="KW-0436">Ligase</keyword>